<dbReference type="CDD" id="cd00158">
    <property type="entry name" value="RHOD"/>
    <property type="match status" value="1"/>
</dbReference>
<dbReference type="InterPro" id="IPR001763">
    <property type="entry name" value="Rhodanese-like_dom"/>
</dbReference>
<organism evidence="3 4">
    <name type="scientific">Microbispora amethystogenes</name>
    <dbReference type="NCBI Taxonomy" id="1427754"/>
    <lineage>
        <taxon>Bacteria</taxon>
        <taxon>Bacillati</taxon>
        <taxon>Actinomycetota</taxon>
        <taxon>Actinomycetes</taxon>
        <taxon>Streptosporangiales</taxon>
        <taxon>Streptosporangiaceae</taxon>
        <taxon>Microbispora</taxon>
    </lineage>
</organism>
<evidence type="ECO:0000313" key="4">
    <source>
        <dbReference type="Proteomes" id="UP000651728"/>
    </source>
</evidence>
<protein>
    <submittedName>
        <fullName evidence="3">Sulfurtransferase</fullName>
    </submittedName>
</protein>
<dbReference type="SUPFAM" id="SSF52821">
    <property type="entry name" value="Rhodanese/Cell cycle control phosphatase"/>
    <property type="match status" value="1"/>
</dbReference>
<accession>A0ABQ4F5W0</accession>
<dbReference type="Proteomes" id="UP000651728">
    <property type="component" value="Unassembled WGS sequence"/>
</dbReference>
<reference evidence="3 4" key="1">
    <citation type="submission" date="2021-01" db="EMBL/GenBank/DDBJ databases">
        <title>Whole genome shotgun sequence of Microbispora amethystogenes NBRC 101907.</title>
        <authorList>
            <person name="Komaki H."/>
            <person name="Tamura T."/>
        </authorList>
    </citation>
    <scope>NUCLEOTIDE SEQUENCE [LARGE SCALE GENOMIC DNA]</scope>
    <source>
        <strain evidence="3 4">NBRC 101907</strain>
    </source>
</reference>
<dbReference type="Pfam" id="PF11127">
    <property type="entry name" value="YgaP-like_TM"/>
    <property type="match status" value="1"/>
</dbReference>
<dbReference type="Gene3D" id="3.40.250.10">
    <property type="entry name" value="Rhodanese-like domain"/>
    <property type="match status" value="1"/>
</dbReference>
<dbReference type="InterPro" id="IPR036873">
    <property type="entry name" value="Rhodanese-like_dom_sf"/>
</dbReference>
<name>A0ABQ4F5W0_9ACTN</name>
<proteinExistence type="predicted"/>
<dbReference type="InterPro" id="IPR021309">
    <property type="entry name" value="YgaP-like_TM"/>
</dbReference>
<keyword evidence="1" id="KW-1133">Transmembrane helix</keyword>
<feature type="domain" description="Rhodanese" evidence="2">
    <location>
        <begin position="29"/>
        <end position="119"/>
    </location>
</feature>
<keyword evidence="1" id="KW-0812">Transmembrane</keyword>
<evidence type="ECO:0000256" key="1">
    <source>
        <dbReference type="SAM" id="Phobius"/>
    </source>
</evidence>
<dbReference type="Gene3D" id="6.10.140.1340">
    <property type="match status" value="1"/>
</dbReference>
<feature type="transmembrane region" description="Helical" evidence="1">
    <location>
        <begin position="154"/>
        <end position="178"/>
    </location>
</feature>
<dbReference type="PANTHER" id="PTHR43031:SF1">
    <property type="entry name" value="PYRIDINE NUCLEOTIDE-DISULPHIDE OXIDOREDUCTASE"/>
    <property type="match status" value="1"/>
</dbReference>
<evidence type="ECO:0000259" key="2">
    <source>
        <dbReference type="PROSITE" id="PS50206"/>
    </source>
</evidence>
<dbReference type="SMART" id="SM00450">
    <property type="entry name" value="RHOD"/>
    <property type="match status" value="1"/>
</dbReference>
<dbReference type="PANTHER" id="PTHR43031">
    <property type="entry name" value="FAD-DEPENDENT OXIDOREDUCTASE"/>
    <property type="match status" value="1"/>
</dbReference>
<dbReference type="InterPro" id="IPR050229">
    <property type="entry name" value="GlpE_sulfurtransferase"/>
</dbReference>
<keyword evidence="1" id="KW-0472">Membrane</keyword>
<keyword evidence="4" id="KW-1185">Reference proteome</keyword>
<dbReference type="PROSITE" id="PS50206">
    <property type="entry name" value="RHODANESE_3"/>
    <property type="match status" value="1"/>
</dbReference>
<sequence>MNTEFPNTGSSNTGSPDIDTAAARALMAANPDVLVVDVRTPAEFETAHISGAINLPLDQVDAHLRRIVADAGGRMLLVCQSGGRATQAHKRLCEAGLPDTVVLAGGMNAWIASGAPVVRGRQRWSLERQVRLVAGGLVLASIVADLWLPGARFAGALVGAGLMFAGLTGTCAMGTLLARLPYNRGAGTDVDAALACIRRPGRGAA</sequence>
<evidence type="ECO:0000313" key="3">
    <source>
        <dbReference type="EMBL" id="GIH30195.1"/>
    </source>
</evidence>
<dbReference type="Pfam" id="PF00581">
    <property type="entry name" value="Rhodanese"/>
    <property type="match status" value="1"/>
</dbReference>
<comment type="caution">
    <text evidence="3">The sequence shown here is derived from an EMBL/GenBank/DDBJ whole genome shotgun (WGS) entry which is preliminary data.</text>
</comment>
<gene>
    <name evidence="3" type="ORF">Mam01_03590</name>
</gene>
<dbReference type="EMBL" id="BOOB01000003">
    <property type="protein sequence ID" value="GIH30195.1"/>
    <property type="molecule type" value="Genomic_DNA"/>
</dbReference>
<feature type="transmembrane region" description="Helical" evidence="1">
    <location>
        <begin position="130"/>
        <end position="148"/>
    </location>
</feature>